<feature type="transmembrane region" description="Helical" evidence="9">
    <location>
        <begin position="16"/>
        <end position="34"/>
    </location>
</feature>
<evidence type="ECO:0000313" key="14">
    <source>
        <dbReference type="Proteomes" id="UP000632498"/>
    </source>
</evidence>
<dbReference type="AlphaFoldDB" id="A0A917C6A0"/>
<dbReference type="PRINTS" id="PR01490">
    <property type="entry name" value="RTXTOXIND"/>
</dbReference>
<comment type="subcellular location">
    <subcellularLocation>
        <location evidence="1 9">Cell inner membrane</location>
        <topology evidence="1 9">Single-pass membrane protein</topology>
    </subcellularLocation>
</comment>
<keyword evidence="14" id="KW-1185">Reference proteome</keyword>
<dbReference type="Pfam" id="PF26002">
    <property type="entry name" value="Beta-barrel_AprE"/>
    <property type="match status" value="1"/>
</dbReference>
<evidence type="ECO:0000256" key="6">
    <source>
        <dbReference type="ARBA" id="ARBA00022692"/>
    </source>
</evidence>
<keyword evidence="6 9" id="KW-0812">Transmembrane</keyword>
<dbReference type="Proteomes" id="UP000632498">
    <property type="component" value="Unassembled WGS sequence"/>
</dbReference>
<accession>A0A917C6A0</accession>
<sequence>MSRLNDIVTKRKKSPWLYPSRFILILLVGLGYWMNTTMIDEVAIAPGKVVPQSKVKTVQHLEGGIIKELNIREGSAVKKDDPLMVLTLGVGKLNRQELLTELEGLRLLEARLMAESADKNTISFPAEIAEQRPQIVRREQTTFEAKRSELSGQISVIRKQIKQKELAIESFRTKRAAATNKLAITRESQSLTEDAMNKGMGMRAEYLSLSSQVESLLGEIRTIDAEIPAARADIEEARARLSETRLKYRRKASEELGKVSREISLIEKVLGEATEQEKRTVIRAPIDGTVKNLKYTNTGAVVRPGEPIMELVPLRDSLVIEARLSPTDRGYVQVGLPANIKVSAYDFVRYGALPGQVIQIAPDTDKTENGLPFYRVIIATERTHLGDGQKLYLPITTGMETQVDIVTGKRSVLDFFLRPLLRLKDEAFRER</sequence>
<evidence type="ECO:0000256" key="5">
    <source>
        <dbReference type="ARBA" id="ARBA00022519"/>
    </source>
</evidence>
<dbReference type="InterPro" id="IPR058781">
    <property type="entry name" value="HH_AprE-like"/>
</dbReference>
<dbReference type="Pfam" id="PF25994">
    <property type="entry name" value="HH_AprE"/>
    <property type="match status" value="1"/>
</dbReference>
<evidence type="ECO:0000259" key="12">
    <source>
        <dbReference type="Pfam" id="PF26002"/>
    </source>
</evidence>
<name>A0A917C6A0_9PROT</name>
<evidence type="ECO:0000256" key="10">
    <source>
        <dbReference type="SAM" id="Coils"/>
    </source>
</evidence>
<keyword evidence="3 9" id="KW-0813">Transport</keyword>
<reference evidence="13" key="2">
    <citation type="submission" date="2020-09" db="EMBL/GenBank/DDBJ databases">
        <authorList>
            <person name="Sun Q."/>
            <person name="Zhou Y."/>
        </authorList>
    </citation>
    <scope>NUCLEOTIDE SEQUENCE</scope>
    <source>
        <strain evidence="13">CGMCC 1.15254</strain>
    </source>
</reference>
<feature type="domain" description="AprE-like long alpha-helical hairpin" evidence="11">
    <location>
        <begin position="94"/>
        <end position="275"/>
    </location>
</feature>
<evidence type="ECO:0000256" key="9">
    <source>
        <dbReference type="RuleBase" id="RU365093"/>
    </source>
</evidence>
<dbReference type="InterPro" id="IPR058982">
    <property type="entry name" value="Beta-barrel_AprE"/>
</dbReference>
<feature type="coiled-coil region" evidence="10">
    <location>
        <begin position="227"/>
        <end position="254"/>
    </location>
</feature>
<keyword evidence="8 9" id="KW-0472">Membrane</keyword>
<keyword evidence="5 9" id="KW-0997">Cell inner membrane</keyword>
<dbReference type="PROSITE" id="PS00543">
    <property type="entry name" value="HLYD_FAMILY"/>
    <property type="match status" value="1"/>
</dbReference>
<dbReference type="GO" id="GO:0005886">
    <property type="term" value="C:plasma membrane"/>
    <property type="evidence" value="ECO:0007669"/>
    <property type="project" value="UniProtKB-SubCell"/>
</dbReference>
<dbReference type="NCBIfam" id="TIGR01843">
    <property type="entry name" value="type_I_hlyD"/>
    <property type="match status" value="1"/>
</dbReference>
<evidence type="ECO:0000256" key="4">
    <source>
        <dbReference type="ARBA" id="ARBA00022475"/>
    </source>
</evidence>
<keyword evidence="10" id="KW-0175">Coiled coil</keyword>
<dbReference type="InterPro" id="IPR006144">
    <property type="entry name" value="Secretion_HlyD_CS"/>
</dbReference>
<dbReference type="RefSeq" id="WP_188666293.1">
    <property type="nucleotide sequence ID" value="NZ_BMHV01000023.1"/>
</dbReference>
<comment type="caution">
    <text evidence="13">The sequence shown here is derived from an EMBL/GenBank/DDBJ whole genome shotgun (WGS) entry which is preliminary data.</text>
</comment>
<dbReference type="PANTHER" id="PTHR30386">
    <property type="entry name" value="MEMBRANE FUSION SUBUNIT OF EMRAB-TOLC MULTIDRUG EFFLUX PUMP"/>
    <property type="match status" value="1"/>
</dbReference>
<keyword evidence="7 9" id="KW-1133">Transmembrane helix</keyword>
<dbReference type="EMBL" id="BMHV01000023">
    <property type="protein sequence ID" value="GGF72093.1"/>
    <property type="molecule type" value="Genomic_DNA"/>
</dbReference>
<dbReference type="InterPro" id="IPR050739">
    <property type="entry name" value="MFP"/>
</dbReference>
<dbReference type="InterPro" id="IPR010129">
    <property type="entry name" value="T1SS_HlyD"/>
</dbReference>
<reference evidence="13" key="1">
    <citation type="journal article" date="2014" name="Int. J. Syst. Evol. Microbiol.">
        <title>Complete genome sequence of Corynebacterium casei LMG S-19264T (=DSM 44701T), isolated from a smear-ripened cheese.</title>
        <authorList>
            <consortium name="US DOE Joint Genome Institute (JGI-PGF)"/>
            <person name="Walter F."/>
            <person name="Albersmeier A."/>
            <person name="Kalinowski J."/>
            <person name="Ruckert C."/>
        </authorList>
    </citation>
    <scope>NUCLEOTIDE SEQUENCE</scope>
    <source>
        <strain evidence="13">CGMCC 1.15254</strain>
    </source>
</reference>
<feature type="domain" description="AprE-like beta-barrel" evidence="12">
    <location>
        <begin position="318"/>
        <end position="408"/>
    </location>
</feature>
<evidence type="ECO:0000256" key="8">
    <source>
        <dbReference type="ARBA" id="ARBA00023136"/>
    </source>
</evidence>
<dbReference type="PANTHER" id="PTHR30386:SF26">
    <property type="entry name" value="TRANSPORT PROTEIN COMB"/>
    <property type="match status" value="1"/>
</dbReference>
<gene>
    <name evidence="13" type="ORF">GCM10011332_27580</name>
</gene>
<organism evidence="13 14">
    <name type="scientific">Terasakiella brassicae</name>
    <dbReference type="NCBI Taxonomy" id="1634917"/>
    <lineage>
        <taxon>Bacteria</taxon>
        <taxon>Pseudomonadati</taxon>
        <taxon>Pseudomonadota</taxon>
        <taxon>Alphaproteobacteria</taxon>
        <taxon>Rhodospirillales</taxon>
        <taxon>Terasakiellaceae</taxon>
        <taxon>Terasakiella</taxon>
    </lineage>
</organism>
<dbReference type="GO" id="GO:0009306">
    <property type="term" value="P:protein secretion"/>
    <property type="evidence" value="ECO:0007669"/>
    <property type="project" value="InterPro"/>
</dbReference>
<evidence type="ECO:0000256" key="7">
    <source>
        <dbReference type="ARBA" id="ARBA00022989"/>
    </source>
</evidence>
<evidence type="ECO:0000256" key="2">
    <source>
        <dbReference type="ARBA" id="ARBA00009477"/>
    </source>
</evidence>
<evidence type="ECO:0000259" key="11">
    <source>
        <dbReference type="Pfam" id="PF25994"/>
    </source>
</evidence>
<dbReference type="Gene3D" id="2.40.30.170">
    <property type="match status" value="1"/>
</dbReference>
<dbReference type="Gene3D" id="2.40.50.100">
    <property type="match status" value="1"/>
</dbReference>
<protein>
    <recommendedName>
        <fullName evidence="9">Membrane fusion protein (MFP) family protein</fullName>
    </recommendedName>
</protein>
<keyword evidence="4 9" id="KW-1003">Cell membrane</keyword>
<evidence type="ECO:0000256" key="3">
    <source>
        <dbReference type="ARBA" id="ARBA00022448"/>
    </source>
</evidence>
<proteinExistence type="inferred from homology"/>
<comment type="similarity">
    <text evidence="2 9">Belongs to the membrane fusion protein (MFP) (TC 8.A.1) family.</text>
</comment>
<evidence type="ECO:0000256" key="1">
    <source>
        <dbReference type="ARBA" id="ARBA00004377"/>
    </source>
</evidence>
<evidence type="ECO:0000313" key="13">
    <source>
        <dbReference type="EMBL" id="GGF72093.1"/>
    </source>
</evidence>